<feature type="compositionally biased region" description="Basic and acidic residues" evidence="11">
    <location>
        <begin position="99"/>
        <end position="108"/>
    </location>
</feature>
<dbReference type="PROSITE" id="PS51195">
    <property type="entry name" value="Q_MOTIF"/>
    <property type="match status" value="1"/>
</dbReference>
<dbReference type="InterPro" id="IPR000629">
    <property type="entry name" value="RNA-helicase_DEAD-box_CS"/>
</dbReference>
<dbReference type="SMART" id="SM00490">
    <property type="entry name" value="HELICc"/>
    <property type="match status" value="1"/>
</dbReference>
<organism evidence="15 16">
    <name type="scientific">[Myrmecia] bisecta</name>
    <dbReference type="NCBI Taxonomy" id="41462"/>
    <lineage>
        <taxon>Eukaryota</taxon>
        <taxon>Viridiplantae</taxon>
        <taxon>Chlorophyta</taxon>
        <taxon>core chlorophytes</taxon>
        <taxon>Trebouxiophyceae</taxon>
        <taxon>Trebouxiales</taxon>
        <taxon>Trebouxiaceae</taxon>
        <taxon>Myrmecia</taxon>
    </lineage>
</organism>
<comment type="similarity">
    <text evidence="6">Belongs to the DEAD box helicase family. DDX18/HAS1 subfamily.</text>
</comment>
<dbReference type="GO" id="GO:0003724">
    <property type="term" value="F:RNA helicase activity"/>
    <property type="evidence" value="ECO:0007669"/>
    <property type="project" value="UniProtKB-EC"/>
</dbReference>
<feature type="region of interest" description="Disordered" evidence="11">
    <location>
        <begin position="1"/>
        <end position="108"/>
    </location>
</feature>
<dbReference type="FunFam" id="3.40.50.300:FF:000379">
    <property type="entry name" value="RNA helicase"/>
    <property type="match status" value="1"/>
</dbReference>
<feature type="short sequence motif" description="Q motif" evidence="8">
    <location>
        <begin position="118"/>
        <end position="146"/>
    </location>
</feature>
<dbReference type="InterPro" id="IPR044773">
    <property type="entry name" value="DDX18/Has1_DEADc"/>
</dbReference>
<feature type="compositionally biased region" description="Low complexity" evidence="11">
    <location>
        <begin position="55"/>
        <end position="69"/>
    </location>
</feature>
<dbReference type="Gene3D" id="3.40.50.300">
    <property type="entry name" value="P-loop containing nucleotide triphosphate hydrolases"/>
    <property type="match status" value="2"/>
</dbReference>
<comment type="caution">
    <text evidence="15">The sequence shown here is derived from an EMBL/GenBank/DDBJ whole genome shotgun (WGS) entry which is preliminary data.</text>
</comment>
<evidence type="ECO:0000259" key="13">
    <source>
        <dbReference type="PROSITE" id="PS51194"/>
    </source>
</evidence>
<evidence type="ECO:0000259" key="14">
    <source>
        <dbReference type="PROSITE" id="PS51195"/>
    </source>
</evidence>
<comment type="catalytic activity">
    <reaction evidence="7 10">
        <text>ATP + H2O = ADP + phosphate + H(+)</text>
        <dbReference type="Rhea" id="RHEA:13065"/>
        <dbReference type="ChEBI" id="CHEBI:15377"/>
        <dbReference type="ChEBI" id="CHEBI:15378"/>
        <dbReference type="ChEBI" id="CHEBI:30616"/>
        <dbReference type="ChEBI" id="CHEBI:43474"/>
        <dbReference type="ChEBI" id="CHEBI:456216"/>
        <dbReference type="EC" id="3.6.4.13"/>
    </reaction>
</comment>
<keyword evidence="4 9" id="KW-0067">ATP-binding</keyword>
<evidence type="ECO:0000256" key="8">
    <source>
        <dbReference type="PROSITE-ProRule" id="PRU00552"/>
    </source>
</evidence>
<protein>
    <recommendedName>
        <fullName evidence="10">ATP-dependent RNA helicase</fullName>
        <ecNumber evidence="10">3.6.4.13</ecNumber>
    </recommendedName>
</protein>
<gene>
    <name evidence="15" type="ORF">WJX72_004846</name>
</gene>
<dbReference type="Pfam" id="PF13959">
    <property type="entry name" value="CTE_SPB4"/>
    <property type="match status" value="1"/>
</dbReference>
<dbReference type="InterPro" id="IPR014001">
    <property type="entry name" value="Helicase_ATP-bd"/>
</dbReference>
<dbReference type="InterPro" id="IPR011545">
    <property type="entry name" value="DEAD/DEAH_box_helicase_dom"/>
</dbReference>
<keyword evidence="5 10" id="KW-0694">RNA-binding</keyword>
<dbReference type="InterPro" id="IPR027417">
    <property type="entry name" value="P-loop_NTPase"/>
</dbReference>
<dbReference type="SMART" id="SM01178">
    <property type="entry name" value="DUF4217"/>
    <property type="match status" value="1"/>
</dbReference>
<dbReference type="AlphaFoldDB" id="A0AAW1PSX3"/>
<dbReference type="SUPFAM" id="SSF52540">
    <property type="entry name" value="P-loop containing nucleoside triphosphate hydrolases"/>
    <property type="match status" value="1"/>
</dbReference>
<dbReference type="InterPro" id="IPR025313">
    <property type="entry name" value="SPB4-like_CTE"/>
</dbReference>
<evidence type="ECO:0000313" key="16">
    <source>
        <dbReference type="Proteomes" id="UP001489004"/>
    </source>
</evidence>
<dbReference type="InterPro" id="IPR014014">
    <property type="entry name" value="RNA_helicase_DEAD_Q_motif"/>
</dbReference>
<evidence type="ECO:0000256" key="1">
    <source>
        <dbReference type="ARBA" id="ARBA00022741"/>
    </source>
</evidence>
<evidence type="ECO:0000256" key="2">
    <source>
        <dbReference type="ARBA" id="ARBA00022801"/>
    </source>
</evidence>
<comment type="domain">
    <text evidence="10">The Q motif is unique to and characteristic of the DEAD box family of RNA helicases and controls ATP binding and hydrolysis.</text>
</comment>
<reference evidence="15 16" key="1">
    <citation type="journal article" date="2024" name="Nat. Commun.">
        <title>Phylogenomics reveals the evolutionary origins of lichenization in chlorophyte algae.</title>
        <authorList>
            <person name="Puginier C."/>
            <person name="Libourel C."/>
            <person name="Otte J."/>
            <person name="Skaloud P."/>
            <person name="Haon M."/>
            <person name="Grisel S."/>
            <person name="Petersen M."/>
            <person name="Berrin J.G."/>
            <person name="Delaux P.M."/>
            <person name="Dal Grande F."/>
            <person name="Keller J."/>
        </authorList>
    </citation>
    <scope>NUCLEOTIDE SEQUENCE [LARGE SCALE GENOMIC DNA]</scope>
    <source>
        <strain evidence="15 16">SAG 2043</strain>
    </source>
</reference>
<feature type="domain" description="DEAD-box RNA helicase Q" evidence="14">
    <location>
        <begin position="118"/>
        <end position="146"/>
    </location>
</feature>
<dbReference type="EMBL" id="JALJOR010000005">
    <property type="protein sequence ID" value="KAK9816761.1"/>
    <property type="molecule type" value="Genomic_DNA"/>
</dbReference>
<evidence type="ECO:0000256" key="7">
    <source>
        <dbReference type="ARBA" id="ARBA00047984"/>
    </source>
</evidence>
<dbReference type="CDD" id="cd18787">
    <property type="entry name" value="SF2_C_DEAD"/>
    <property type="match status" value="1"/>
</dbReference>
<evidence type="ECO:0000256" key="10">
    <source>
        <dbReference type="RuleBase" id="RU365068"/>
    </source>
</evidence>
<evidence type="ECO:0000259" key="12">
    <source>
        <dbReference type="PROSITE" id="PS51192"/>
    </source>
</evidence>
<evidence type="ECO:0000256" key="9">
    <source>
        <dbReference type="RuleBase" id="RU000492"/>
    </source>
</evidence>
<keyword evidence="3 9" id="KW-0347">Helicase</keyword>
<evidence type="ECO:0000256" key="11">
    <source>
        <dbReference type="SAM" id="MobiDB-lite"/>
    </source>
</evidence>
<feature type="region of interest" description="Disordered" evidence="11">
    <location>
        <begin position="574"/>
        <end position="608"/>
    </location>
</feature>
<dbReference type="Proteomes" id="UP001489004">
    <property type="component" value="Unassembled WGS sequence"/>
</dbReference>
<dbReference type="SMART" id="SM00487">
    <property type="entry name" value="DEXDc"/>
    <property type="match status" value="1"/>
</dbReference>
<feature type="compositionally biased region" description="Low complexity" evidence="11">
    <location>
        <begin position="20"/>
        <end position="37"/>
    </location>
</feature>
<feature type="compositionally biased region" description="Basic residues" evidence="11">
    <location>
        <begin position="9"/>
        <end position="18"/>
    </location>
</feature>
<evidence type="ECO:0000256" key="3">
    <source>
        <dbReference type="ARBA" id="ARBA00022806"/>
    </source>
</evidence>
<keyword evidence="1 9" id="KW-0547">Nucleotide-binding</keyword>
<dbReference type="PANTHER" id="PTHR24031">
    <property type="entry name" value="RNA HELICASE"/>
    <property type="match status" value="1"/>
</dbReference>
<keyword evidence="2 9" id="KW-0378">Hydrolase</keyword>
<sequence length="608" mass="67895">MSTAEQRELKRKKTKKLRQAAEAALEAAQAEPEQQLVAKKHKKRKSTAAEDGSKAQPSSADQQPSAAAAEDVDARSNGAAADSSGDLDNTENQPAKKAKQSDKVERHRAEVEGIMSTAEFSSLELAEHTQKAIAEMNYTHMTEVQARTIPHLLTGRDVLGAAKTGSGKTLAFLIPCAELMYRAKFMPRNGTGAIVISPVRELAMQIYGVARDLMKYHSQTHGMVMGGANRRTEAERLLKGVNLLVSTPGRLLDHLQNTAGFVFRNLACLVVDEADRILEIGFEEEMRQIIKILPKDRQTMLFSATQTTRVEDLARISFKRQPLYVGIDDRQAIATREGLEQGYCVVPSAQRFLLLFTFLKKNANKKVMVFFSSCNSVKYHAELLNYIDIPVKDIHGKQKQQKRTTTFFEFCQADKGILLCTDVAARGLDIPAVDWIIQYDPPDDPKEYIHRVGRTARGRSGKGRALLMLLPEELGFLRYLKAAKVPLNEYEFPAAKVANVQSQLEKLVEKNYYLHQSAREAYRGYILAYNSHQLKDIFNVHLLDLQAVARSFGFSAPPRVNLNLESKASHVRKAKQGADYRRQGKSGHAFSASNPYGKRALGDNRQFS</sequence>
<keyword evidence="16" id="KW-1185">Reference proteome</keyword>
<feature type="domain" description="Helicase ATP-binding" evidence="12">
    <location>
        <begin position="149"/>
        <end position="324"/>
    </location>
</feature>
<dbReference type="GO" id="GO:0016787">
    <property type="term" value="F:hydrolase activity"/>
    <property type="evidence" value="ECO:0007669"/>
    <property type="project" value="UniProtKB-KW"/>
</dbReference>
<evidence type="ECO:0000256" key="4">
    <source>
        <dbReference type="ARBA" id="ARBA00022840"/>
    </source>
</evidence>
<dbReference type="CDD" id="cd17942">
    <property type="entry name" value="DEADc_DDX18"/>
    <property type="match status" value="1"/>
</dbReference>
<feature type="domain" description="Helicase C-terminal" evidence="13">
    <location>
        <begin position="338"/>
        <end position="508"/>
    </location>
</feature>
<dbReference type="PROSITE" id="PS51192">
    <property type="entry name" value="HELICASE_ATP_BIND_1"/>
    <property type="match status" value="1"/>
</dbReference>
<dbReference type="GO" id="GO:0003723">
    <property type="term" value="F:RNA binding"/>
    <property type="evidence" value="ECO:0007669"/>
    <property type="project" value="UniProtKB-UniRule"/>
</dbReference>
<dbReference type="Pfam" id="PF00271">
    <property type="entry name" value="Helicase_C"/>
    <property type="match status" value="1"/>
</dbReference>
<dbReference type="PROSITE" id="PS00039">
    <property type="entry name" value="DEAD_ATP_HELICASE"/>
    <property type="match status" value="1"/>
</dbReference>
<dbReference type="PROSITE" id="PS51194">
    <property type="entry name" value="HELICASE_CTER"/>
    <property type="match status" value="1"/>
</dbReference>
<proteinExistence type="inferred from homology"/>
<dbReference type="InterPro" id="IPR001650">
    <property type="entry name" value="Helicase_C-like"/>
</dbReference>
<dbReference type="Pfam" id="PF00270">
    <property type="entry name" value="DEAD"/>
    <property type="match status" value="1"/>
</dbReference>
<comment type="function">
    <text evidence="10">RNA helicase.</text>
</comment>
<accession>A0AAW1PSX3</accession>
<dbReference type="EC" id="3.6.4.13" evidence="10"/>
<evidence type="ECO:0000256" key="5">
    <source>
        <dbReference type="ARBA" id="ARBA00022884"/>
    </source>
</evidence>
<name>A0AAW1PSX3_9CHLO</name>
<evidence type="ECO:0000256" key="6">
    <source>
        <dbReference type="ARBA" id="ARBA00024357"/>
    </source>
</evidence>
<evidence type="ECO:0000313" key="15">
    <source>
        <dbReference type="EMBL" id="KAK9816761.1"/>
    </source>
</evidence>
<dbReference type="GO" id="GO:0005524">
    <property type="term" value="F:ATP binding"/>
    <property type="evidence" value="ECO:0007669"/>
    <property type="project" value="UniProtKB-UniRule"/>
</dbReference>